<organism evidence="1 2">
    <name type="scientific">Gossypium trilobum</name>
    <dbReference type="NCBI Taxonomy" id="34281"/>
    <lineage>
        <taxon>Eukaryota</taxon>
        <taxon>Viridiplantae</taxon>
        <taxon>Streptophyta</taxon>
        <taxon>Embryophyta</taxon>
        <taxon>Tracheophyta</taxon>
        <taxon>Spermatophyta</taxon>
        <taxon>Magnoliopsida</taxon>
        <taxon>eudicotyledons</taxon>
        <taxon>Gunneridae</taxon>
        <taxon>Pentapetalae</taxon>
        <taxon>rosids</taxon>
        <taxon>malvids</taxon>
        <taxon>Malvales</taxon>
        <taxon>Malvaceae</taxon>
        <taxon>Malvoideae</taxon>
        <taxon>Gossypium</taxon>
    </lineage>
</organism>
<reference evidence="1 2" key="1">
    <citation type="journal article" date="2019" name="Genome Biol. Evol.">
        <title>Insights into the evolution of the New World diploid cottons (Gossypium, subgenus Houzingenia) based on genome sequencing.</title>
        <authorList>
            <person name="Grover C.E."/>
            <person name="Arick M.A. 2nd"/>
            <person name="Thrash A."/>
            <person name="Conover J.L."/>
            <person name="Sanders W.S."/>
            <person name="Peterson D.G."/>
            <person name="Frelichowski J.E."/>
            <person name="Scheffler J.A."/>
            <person name="Scheffler B.E."/>
            <person name="Wendel J.F."/>
        </authorList>
    </citation>
    <scope>NUCLEOTIDE SEQUENCE [LARGE SCALE GENOMIC DNA]</scope>
    <source>
        <strain evidence="1">8</strain>
        <tissue evidence="1">Leaf</tissue>
    </source>
</reference>
<dbReference type="AlphaFoldDB" id="A0A7J9E510"/>
<dbReference type="EMBL" id="JABEZW010000006">
    <property type="protein sequence ID" value="MBA0768112.1"/>
    <property type="molecule type" value="Genomic_DNA"/>
</dbReference>
<evidence type="ECO:0000313" key="2">
    <source>
        <dbReference type="Proteomes" id="UP000593568"/>
    </source>
</evidence>
<dbReference type="PANTHER" id="PTHR31798:SF10">
    <property type="entry name" value="OS02G0822000 PROTEIN"/>
    <property type="match status" value="1"/>
</dbReference>
<evidence type="ECO:0008006" key="3">
    <source>
        <dbReference type="Google" id="ProtNLM"/>
    </source>
</evidence>
<gene>
    <name evidence="1" type="ORF">Gotri_016944</name>
</gene>
<protein>
    <recommendedName>
        <fullName evidence="3">Hydroxyproline-rich glycoprotein family protein</fullName>
    </recommendedName>
</protein>
<comment type="caution">
    <text evidence="1">The sequence shown here is derived from an EMBL/GenBank/DDBJ whole genome shotgun (WGS) entry which is preliminary data.</text>
</comment>
<dbReference type="Proteomes" id="UP000593568">
    <property type="component" value="Unassembled WGS sequence"/>
</dbReference>
<sequence>MKLTLLTLEIEDEKRKRQRPDRQRRCHSHRLRRLQSPAFNRSGESEQKSGVLQILLVLLFACSIDVEMSEILFRDFFSKKRWGSCWSFYWCFGSHRSSKRIGHAVLVPEAVVPGVAVVAAQNASNPTGILLPFIAPPSSPASFLQSDPSSATQSPAGLLSLASLSVNAYSPRGPASIFAIGPYAHETQLVTPPVFSALATEPSTAPFTPPPESVQVTTPSSPEVPFAKLLTSSLERAQRNSGINQKFGLSHYEFQSHQIYPVPPGGNLISPGSVISNSGTSSPFPDRPPILELRKAEAPKILGFEHFTTSKWGSRLGSGSLTPDGLGQGPTLGSGCMTPDGMGLDSGSWTPDGLPPSSRDGFVLESQISEVALFSNTENGPKNDETIVDHRVSFELSGEDVARYLDSKSFILNRTMSECPKDLVAGGRIDRDGMTKDLESSCKLFTRETSNETVEKASGESEEEHCYQKHRSVTLGSIKEFNFDSAKGEASDNPSIRSEWWANEKVAGKEVKPDGGVKTRFQSSENLYSQWPERLSNEKFQGINSDVRVSTSPSTLPSWNLEVRCSQDTYPIKHFDLHRARHYNFTHLVQKIGFQKNDIASNGRFSGGSEELKSDSNFLTDAIELGSSSIASTLAMGNFLDNCFFDISSGNNVSDPHYYMNTTQS</sequence>
<dbReference type="PANTHER" id="PTHR31798">
    <property type="entry name" value="HYDROXYPROLINE-RICH GLYCOPROTEIN-LIKE"/>
    <property type="match status" value="1"/>
</dbReference>
<name>A0A7J9E510_9ROSI</name>
<dbReference type="InterPro" id="IPR040420">
    <property type="entry name" value="At1g76660-like"/>
</dbReference>
<keyword evidence="2" id="KW-1185">Reference proteome</keyword>
<proteinExistence type="predicted"/>
<evidence type="ECO:0000313" key="1">
    <source>
        <dbReference type="EMBL" id="MBA0768112.1"/>
    </source>
</evidence>
<accession>A0A7J9E510</accession>